<keyword evidence="3" id="KW-0812">Transmembrane</keyword>
<proteinExistence type="inferred from homology"/>
<dbReference type="EMBL" id="DTAK01000024">
    <property type="protein sequence ID" value="HGU59329.1"/>
    <property type="molecule type" value="Genomic_DNA"/>
</dbReference>
<dbReference type="PROSITE" id="PS00379">
    <property type="entry name" value="CDP_ALCOHOL_P_TRANSF"/>
    <property type="match status" value="1"/>
</dbReference>
<evidence type="ECO:0000256" key="2">
    <source>
        <dbReference type="RuleBase" id="RU003750"/>
    </source>
</evidence>
<comment type="similarity">
    <text evidence="2">Belongs to the CDP-alcohol phosphatidyltransferase class-I family.</text>
</comment>
<dbReference type="Pfam" id="PF01066">
    <property type="entry name" value="CDP-OH_P_transf"/>
    <property type="match status" value="1"/>
</dbReference>
<accession>A0A7C4S5F9</accession>
<keyword evidence="1 2" id="KW-0808">Transferase</keyword>
<dbReference type="GO" id="GO:0008654">
    <property type="term" value="P:phospholipid biosynthetic process"/>
    <property type="evidence" value="ECO:0007669"/>
    <property type="project" value="InterPro"/>
</dbReference>
<evidence type="ECO:0000313" key="5">
    <source>
        <dbReference type="EMBL" id="HGU59329.1"/>
    </source>
</evidence>
<name>A0A7C4S5F9_9EURY</name>
<evidence type="ECO:0000256" key="1">
    <source>
        <dbReference type="ARBA" id="ARBA00022679"/>
    </source>
</evidence>
<dbReference type="InterPro" id="IPR048254">
    <property type="entry name" value="CDP_ALCOHOL_P_TRANSF_CS"/>
</dbReference>
<keyword evidence="3" id="KW-0472">Membrane</keyword>
<evidence type="ECO:0000256" key="3">
    <source>
        <dbReference type="SAM" id="Phobius"/>
    </source>
</evidence>
<dbReference type="GO" id="GO:0016020">
    <property type="term" value="C:membrane"/>
    <property type="evidence" value="ECO:0007669"/>
    <property type="project" value="InterPro"/>
</dbReference>
<protein>
    <recommendedName>
        <fullName evidence="6">CDP-diacylglycerol--serine O-phosphatidyltransferase</fullName>
    </recommendedName>
</protein>
<evidence type="ECO:0000313" key="4">
    <source>
        <dbReference type="EMBL" id="HGE66401.1"/>
    </source>
</evidence>
<dbReference type="AlphaFoldDB" id="A0A7C4S5F9"/>
<dbReference type="GO" id="GO:0016780">
    <property type="term" value="F:phosphotransferase activity, for other substituted phosphate groups"/>
    <property type="evidence" value="ECO:0007669"/>
    <property type="project" value="InterPro"/>
</dbReference>
<dbReference type="Gene3D" id="1.20.120.1760">
    <property type="match status" value="1"/>
</dbReference>
<feature type="transmembrane region" description="Helical" evidence="3">
    <location>
        <begin position="98"/>
        <end position="115"/>
    </location>
</feature>
<dbReference type="InterPro" id="IPR000462">
    <property type="entry name" value="CDP-OH_P_trans"/>
</dbReference>
<comment type="caution">
    <text evidence="5">The sequence shown here is derived from an EMBL/GenBank/DDBJ whole genome shotgun (WGS) entry which is preliminary data.</text>
</comment>
<evidence type="ECO:0008006" key="6">
    <source>
        <dbReference type="Google" id="ProtNLM"/>
    </source>
</evidence>
<organism evidence="5">
    <name type="scientific">Geoglobus ahangari</name>
    <dbReference type="NCBI Taxonomy" id="113653"/>
    <lineage>
        <taxon>Archaea</taxon>
        <taxon>Methanobacteriati</taxon>
        <taxon>Methanobacteriota</taxon>
        <taxon>Archaeoglobi</taxon>
        <taxon>Archaeoglobales</taxon>
        <taxon>Archaeoglobaceae</taxon>
        <taxon>Geoglobus</taxon>
    </lineage>
</organism>
<reference evidence="5" key="1">
    <citation type="journal article" date="2020" name="mSystems">
        <title>Genome- and Community-Level Interaction Insights into Carbon Utilization and Element Cycling Functions of Hydrothermarchaeota in Hydrothermal Sediment.</title>
        <authorList>
            <person name="Zhou Z."/>
            <person name="Liu Y."/>
            <person name="Xu W."/>
            <person name="Pan J."/>
            <person name="Luo Z.H."/>
            <person name="Li M."/>
        </authorList>
    </citation>
    <scope>NUCLEOTIDE SEQUENCE [LARGE SCALE GENOMIC DNA]</scope>
    <source>
        <strain evidence="5">SpSt-62</strain>
        <strain evidence="4">SpSt-97</strain>
    </source>
</reference>
<feature type="transmembrane region" description="Helical" evidence="3">
    <location>
        <begin position="121"/>
        <end position="138"/>
    </location>
</feature>
<gene>
    <name evidence="5" type="ORF">ENT89_03980</name>
    <name evidence="4" type="ORF">ENX77_04690</name>
</gene>
<dbReference type="EMBL" id="DTPI01000029">
    <property type="protein sequence ID" value="HGE66401.1"/>
    <property type="molecule type" value="Genomic_DNA"/>
</dbReference>
<dbReference type="InterPro" id="IPR043130">
    <property type="entry name" value="CDP-OH_PTrfase_TM_dom"/>
</dbReference>
<feature type="transmembrane region" description="Helical" evidence="3">
    <location>
        <begin position="7"/>
        <end position="24"/>
    </location>
</feature>
<feature type="transmembrane region" description="Helical" evidence="3">
    <location>
        <begin position="62"/>
        <end position="86"/>
    </location>
</feature>
<feature type="transmembrane region" description="Helical" evidence="3">
    <location>
        <begin position="150"/>
        <end position="178"/>
    </location>
</feature>
<keyword evidence="3" id="KW-1133">Transmembrane helix</keyword>
<sequence>MRNVDIADYFSFFNVLFGFLAIIFNEPRYIFASALMDGIDGYLARKGYSGKYGRYMDSLADFTSFGVATSFFIPFYSLAYLFAGMFRLARFTAEKTEYFIGFPITSSSLLVISLLMISGELYAGILSLILAFFMISELKYKKVRNRLPLLISAIVIGGALVNETFAYLVFLLNFIYLISPFFGEKLSKYF</sequence>